<name>A0A2P4XMP5_9STRA</name>
<keyword evidence="4" id="KW-0862">Zinc</keyword>
<keyword evidence="5" id="KW-0539">Nucleus</keyword>
<evidence type="ECO:0000256" key="2">
    <source>
        <dbReference type="ARBA" id="ARBA00022723"/>
    </source>
</evidence>
<gene>
    <name evidence="6" type="ORF">PHPALM_17259</name>
</gene>
<sequence>MNKQDLRSEHARCAFCKKCNTEIKLEKACTANVTRHMTKLHAKELKQAAAEETARKNEQIKTLVHQDVDPIPKRSSFGARATADEQDRCDKLAAIWIAKSSRPFAIVNDKYFRKYSRKMNSVQGYVKIVKPWKGDVEAIAAELRDTLKAKIGLECVYYSASSDIWTSKSKRGFISFTLHYLDEDFKMYSWVLEVKRLPGKQDAYHIADALQEYMEEWRLSKDRCEIPP</sequence>
<keyword evidence="7" id="KW-1185">Reference proteome</keyword>
<dbReference type="Proteomes" id="UP000237271">
    <property type="component" value="Unassembled WGS sequence"/>
</dbReference>
<evidence type="ECO:0000313" key="6">
    <source>
        <dbReference type="EMBL" id="POM66827.1"/>
    </source>
</evidence>
<dbReference type="PANTHER" id="PTHR46481:SF10">
    <property type="entry name" value="ZINC FINGER BED DOMAIN-CONTAINING PROTEIN 39"/>
    <property type="match status" value="1"/>
</dbReference>
<dbReference type="GO" id="GO:0005634">
    <property type="term" value="C:nucleus"/>
    <property type="evidence" value="ECO:0007669"/>
    <property type="project" value="UniProtKB-SubCell"/>
</dbReference>
<dbReference type="AlphaFoldDB" id="A0A2P4XMP5"/>
<evidence type="ECO:0008006" key="8">
    <source>
        <dbReference type="Google" id="ProtNLM"/>
    </source>
</evidence>
<reference evidence="6 7" key="1">
    <citation type="journal article" date="2017" name="Genome Biol. Evol.">
        <title>Phytophthora megakarya and P. palmivora, closely related causal agents of cacao black pod rot, underwent increases in genome sizes and gene numbers by different mechanisms.</title>
        <authorList>
            <person name="Ali S.S."/>
            <person name="Shao J."/>
            <person name="Lary D.J."/>
            <person name="Kronmiller B."/>
            <person name="Shen D."/>
            <person name="Strem M.D."/>
            <person name="Amoako-Attah I."/>
            <person name="Akrofi A.Y."/>
            <person name="Begoude B.A."/>
            <person name="Ten Hoopen G.M."/>
            <person name="Coulibaly K."/>
            <person name="Kebe B.I."/>
            <person name="Melnick R.L."/>
            <person name="Guiltinan M.J."/>
            <person name="Tyler B.M."/>
            <person name="Meinhardt L.W."/>
            <person name="Bailey B.A."/>
        </authorList>
    </citation>
    <scope>NUCLEOTIDE SEQUENCE [LARGE SCALE GENOMIC DNA]</scope>
    <source>
        <strain evidence="7">sbr112.9</strain>
    </source>
</reference>
<accession>A0A2P4XMP5</accession>
<dbReference type="GO" id="GO:0008270">
    <property type="term" value="F:zinc ion binding"/>
    <property type="evidence" value="ECO:0007669"/>
    <property type="project" value="UniProtKB-KW"/>
</dbReference>
<dbReference type="OrthoDB" id="1607513at2759"/>
<evidence type="ECO:0000256" key="4">
    <source>
        <dbReference type="ARBA" id="ARBA00022833"/>
    </source>
</evidence>
<dbReference type="InterPro" id="IPR012337">
    <property type="entry name" value="RNaseH-like_sf"/>
</dbReference>
<keyword evidence="2" id="KW-0479">Metal-binding</keyword>
<dbReference type="SUPFAM" id="SSF53098">
    <property type="entry name" value="Ribonuclease H-like"/>
    <property type="match status" value="1"/>
</dbReference>
<dbReference type="PANTHER" id="PTHR46481">
    <property type="entry name" value="ZINC FINGER BED DOMAIN-CONTAINING PROTEIN 4"/>
    <property type="match status" value="1"/>
</dbReference>
<proteinExistence type="predicted"/>
<comment type="caution">
    <text evidence="6">The sequence shown here is derived from an EMBL/GenBank/DDBJ whole genome shotgun (WGS) entry which is preliminary data.</text>
</comment>
<protein>
    <recommendedName>
        <fullName evidence="8">BED-type domain-containing protein</fullName>
    </recommendedName>
</protein>
<dbReference type="InterPro" id="IPR052035">
    <property type="entry name" value="ZnF_BED_domain_contain"/>
</dbReference>
<keyword evidence="3" id="KW-0863">Zinc-finger</keyword>
<evidence type="ECO:0000256" key="5">
    <source>
        <dbReference type="ARBA" id="ARBA00023242"/>
    </source>
</evidence>
<dbReference type="EMBL" id="NCKW01009525">
    <property type="protein sequence ID" value="POM66827.1"/>
    <property type="molecule type" value="Genomic_DNA"/>
</dbReference>
<comment type="subcellular location">
    <subcellularLocation>
        <location evidence="1">Nucleus</location>
    </subcellularLocation>
</comment>
<organism evidence="6 7">
    <name type="scientific">Phytophthora palmivora</name>
    <dbReference type="NCBI Taxonomy" id="4796"/>
    <lineage>
        <taxon>Eukaryota</taxon>
        <taxon>Sar</taxon>
        <taxon>Stramenopiles</taxon>
        <taxon>Oomycota</taxon>
        <taxon>Peronosporomycetes</taxon>
        <taxon>Peronosporales</taxon>
        <taxon>Peronosporaceae</taxon>
        <taxon>Phytophthora</taxon>
    </lineage>
</organism>
<evidence type="ECO:0000256" key="3">
    <source>
        <dbReference type="ARBA" id="ARBA00022771"/>
    </source>
</evidence>
<evidence type="ECO:0000313" key="7">
    <source>
        <dbReference type="Proteomes" id="UP000237271"/>
    </source>
</evidence>
<evidence type="ECO:0000256" key="1">
    <source>
        <dbReference type="ARBA" id="ARBA00004123"/>
    </source>
</evidence>